<evidence type="ECO:0000313" key="6">
    <source>
        <dbReference type="EMBL" id="SFW33353.1"/>
    </source>
</evidence>
<dbReference type="SUPFAM" id="SSF56954">
    <property type="entry name" value="Outer membrane efflux proteins (OEP)"/>
    <property type="match status" value="1"/>
</dbReference>
<organism evidence="6 7">
    <name type="scientific">Sinomicrobium oceani</name>
    <dbReference type="NCBI Taxonomy" id="1150368"/>
    <lineage>
        <taxon>Bacteria</taxon>
        <taxon>Pseudomonadati</taxon>
        <taxon>Bacteroidota</taxon>
        <taxon>Flavobacteriia</taxon>
        <taxon>Flavobacteriales</taxon>
        <taxon>Flavobacteriaceae</taxon>
        <taxon>Sinomicrobium</taxon>
    </lineage>
</organism>
<evidence type="ECO:0000313" key="7">
    <source>
        <dbReference type="Proteomes" id="UP000182248"/>
    </source>
</evidence>
<evidence type="ECO:0000256" key="3">
    <source>
        <dbReference type="ARBA" id="ARBA00022692"/>
    </source>
</evidence>
<keyword evidence="3" id="KW-0812">Transmembrane</keyword>
<dbReference type="STRING" id="1150368.SAMN02927921_01162"/>
<keyword evidence="4" id="KW-0472">Membrane</keyword>
<dbReference type="Gene3D" id="1.20.1600.10">
    <property type="entry name" value="Outer membrane efflux proteins (OEP)"/>
    <property type="match status" value="1"/>
</dbReference>
<reference evidence="6 7" key="1">
    <citation type="submission" date="2016-11" db="EMBL/GenBank/DDBJ databases">
        <authorList>
            <person name="Jaros S."/>
            <person name="Januszkiewicz K."/>
            <person name="Wedrychowicz H."/>
        </authorList>
    </citation>
    <scope>NUCLEOTIDE SEQUENCE [LARGE SCALE GENOMIC DNA]</scope>
    <source>
        <strain evidence="6 7">CGMCC 1.12145</strain>
    </source>
</reference>
<dbReference type="GO" id="GO:1990281">
    <property type="term" value="C:efflux pump complex"/>
    <property type="evidence" value="ECO:0007669"/>
    <property type="project" value="TreeGrafter"/>
</dbReference>
<gene>
    <name evidence="6" type="ORF">SAMN02927921_01162</name>
</gene>
<sequence>MNKYIVSAICGCLFFVNGFSQDKNIGELLNVIEQNNTELKGYQSFIESQQLENKSTNNLPDPQLSGYYLPFGDNVSGNYTEYEISQSFEFPTVYGSRSKWNDLKAIQLQTSYAKKRQEVLLEAKSVLIELAFLRKQKAIESERRTQSKQVFDQVQELYDKEQVGILDLNKAKIAWIQEQFVVQQIESEIQIVLSNLRTLNGGNSIDGFTEVIDLPIEVASVETLWQERLASDPSLQGLKAAETASLQKVKLEKNKVLPNMALGYNYQGVSGSNFSGFYGGLSIPLWNSKNNVKAAEADYEYQQSNTQVITASLYAQFQETYNRYELMLEKYNEYLTTMGNLNSEQLLFKAYMLGEYSFMDYYVELQFYRNASDRMLQMEKEIQLLQAQLLKHTL</sequence>
<dbReference type="GO" id="GO:0015562">
    <property type="term" value="F:efflux transmembrane transporter activity"/>
    <property type="evidence" value="ECO:0007669"/>
    <property type="project" value="InterPro"/>
</dbReference>
<accession>A0A1K1NDM9</accession>
<dbReference type="GO" id="GO:0015288">
    <property type="term" value="F:porin activity"/>
    <property type="evidence" value="ECO:0007669"/>
    <property type="project" value="TreeGrafter"/>
</dbReference>
<evidence type="ECO:0000256" key="2">
    <source>
        <dbReference type="ARBA" id="ARBA00022452"/>
    </source>
</evidence>
<keyword evidence="5" id="KW-0998">Cell outer membrane</keyword>
<dbReference type="Proteomes" id="UP000182248">
    <property type="component" value="Unassembled WGS sequence"/>
</dbReference>
<dbReference type="AlphaFoldDB" id="A0A1K1NDM9"/>
<dbReference type="RefSeq" id="WP_072316420.1">
    <property type="nucleotide sequence ID" value="NZ_FPJE01000005.1"/>
</dbReference>
<keyword evidence="2" id="KW-1134">Transmembrane beta strand</keyword>
<dbReference type="InterPro" id="IPR051906">
    <property type="entry name" value="TolC-like"/>
</dbReference>
<dbReference type="OrthoDB" id="712316at2"/>
<evidence type="ECO:0000256" key="4">
    <source>
        <dbReference type="ARBA" id="ARBA00023136"/>
    </source>
</evidence>
<dbReference type="EMBL" id="FPJE01000005">
    <property type="protein sequence ID" value="SFW33353.1"/>
    <property type="molecule type" value="Genomic_DNA"/>
</dbReference>
<proteinExistence type="predicted"/>
<dbReference type="GO" id="GO:0009279">
    <property type="term" value="C:cell outer membrane"/>
    <property type="evidence" value="ECO:0007669"/>
    <property type="project" value="UniProtKB-SubCell"/>
</dbReference>
<keyword evidence="7" id="KW-1185">Reference proteome</keyword>
<protein>
    <submittedName>
        <fullName evidence="6">Outer membrane protein TolC</fullName>
    </submittedName>
</protein>
<evidence type="ECO:0000256" key="5">
    <source>
        <dbReference type="ARBA" id="ARBA00023237"/>
    </source>
</evidence>
<evidence type="ECO:0000256" key="1">
    <source>
        <dbReference type="ARBA" id="ARBA00004442"/>
    </source>
</evidence>
<dbReference type="PANTHER" id="PTHR30026:SF20">
    <property type="entry name" value="OUTER MEMBRANE PROTEIN TOLC"/>
    <property type="match status" value="1"/>
</dbReference>
<comment type="subcellular location">
    <subcellularLocation>
        <location evidence="1">Cell outer membrane</location>
    </subcellularLocation>
</comment>
<name>A0A1K1NDM9_9FLAO</name>
<dbReference type="PANTHER" id="PTHR30026">
    <property type="entry name" value="OUTER MEMBRANE PROTEIN TOLC"/>
    <property type="match status" value="1"/>
</dbReference>